<keyword evidence="14" id="KW-1185">Reference proteome</keyword>
<evidence type="ECO:0000256" key="2">
    <source>
        <dbReference type="ARBA" id="ARBA00005426"/>
    </source>
</evidence>
<evidence type="ECO:0000256" key="11">
    <source>
        <dbReference type="ARBA" id="ARBA00032474"/>
    </source>
</evidence>
<proteinExistence type="inferred from homology"/>
<dbReference type="Pfam" id="PF02391">
    <property type="entry name" value="MoaE"/>
    <property type="match status" value="1"/>
</dbReference>
<comment type="subunit">
    <text evidence="7">Heterotetramer of 2 MoaD subunits and 2 MoaE subunits. Also stable as homodimer. The enzyme changes between these two forms during catalysis.</text>
</comment>
<name>A0ABT0DXI9_9SPHN</name>
<dbReference type="PANTHER" id="PTHR23404">
    <property type="entry name" value="MOLYBDOPTERIN SYNTHASE RELATED"/>
    <property type="match status" value="1"/>
</dbReference>
<comment type="pathway">
    <text evidence="1">Cofactor biosynthesis; molybdopterin biosynthesis.</text>
</comment>
<sequence>MSRVSIQEEGFDAGAELAVLEAAGGGAVASFTGVVRGENDLVALELHHYPAMTAAQVERIVDEAMGRWPLLGVRVIHRFGRLGPGEHIVFVGTASRHRSAALESCAFLIDWLKSEAPFWKKEYFADGGANWVEARVEDEAKARGWTR</sequence>
<gene>
    <name evidence="13" type="ORF">MU848_09515</name>
</gene>
<dbReference type="RefSeq" id="WP_247231412.1">
    <property type="nucleotide sequence ID" value="NZ_JALKHS010000006.1"/>
</dbReference>
<evidence type="ECO:0000256" key="7">
    <source>
        <dbReference type="ARBA" id="ARBA00026066"/>
    </source>
</evidence>
<evidence type="ECO:0000256" key="1">
    <source>
        <dbReference type="ARBA" id="ARBA00005046"/>
    </source>
</evidence>
<dbReference type="SUPFAM" id="SSF54690">
    <property type="entry name" value="Molybdopterin synthase subunit MoaE"/>
    <property type="match status" value="1"/>
</dbReference>
<dbReference type="CDD" id="cd00756">
    <property type="entry name" value="MoaE"/>
    <property type="match status" value="1"/>
</dbReference>
<comment type="catalytic activity">
    <reaction evidence="12">
        <text>2 [molybdopterin-synthase sulfur-carrier protein]-C-terminal-Gly-aminoethanethioate + cyclic pyranopterin phosphate + H2O = molybdopterin + 2 [molybdopterin-synthase sulfur-carrier protein]-C-terminal Gly-Gly + 2 H(+)</text>
        <dbReference type="Rhea" id="RHEA:26333"/>
        <dbReference type="Rhea" id="RHEA-COMP:12202"/>
        <dbReference type="Rhea" id="RHEA-COMP:19907"/>
        <dbReference type="ChEBI" id="CHEBI:15377"/>
        <dbReference type="ChEBI" id="CHEBI:15378"/>
        <dbReference type="ChEBI" id="CHEBI:58698"/>
        <dbReference type="ChEBI" id="CHEBI:59648"/>
        <dbReference type="ChEBI" id="CHEBI:90778"/>
        <dbReference type="ChEBI" id="CHEBI:232372"/>
        <dbReference type="EC" id="2.8.1.12"/>
    </reaction>
</comment>
<evidence type="ECO:0000256" key="5">
    <source>
        <dbReference type="ARBA" id="ARBA00023150"/>
    </source>
</evidence>
<keyword evidence="5" id="KW-0501">Molybdenum cofactor biosynthesis</keyword>
<dbReference type="InterPro" id="IPR003448">
    <property type="entry name" value="Mopterin_biosynth_MoaE"/>
</dbReference>
<comment type="caution">
    <text evidence="13">The sequence shown here is derived from an EMBL/GenBank/DDBJ whole genome shotgun (WGS) entry which is preliminary data.</text>
</comment>
<evidence type="ECO:0000313" key="14">
    <source>
        <dbReference type="Proteomes" id="UP001203512"/>
    </source>
</evidence>
<comment type="function">
    <text evidence="6">Converts molybdopterin precursor Z into molybdopterin. This requires the incorporation of two sulfur atoms into precursor Z to generate a dithiolene group. The sulfur is provided by MoaD.</text>
</comment>
<evidence type="ECO:0000256" key="12">
    <source>
        <dbReference type="ARBA" id="ARBA00049878"/>
    </source>
</evidence>
<evidence type="ECO:0000256" key="6">
    <source>
        <dbReference type="ARBA" id="ARBA00025448"/>
    </source>
</evidence>
<evidence type="ECO:0000256" key="8">
    <source>
        <dbReference type="ARBA" id="ARBA00029745"/>
    </source>
</evidence>
<evidence type="ECO:0000313" key="13">
    <source>
        <dbReference type="EMBL" id="MCK0531815.1"/>
    </source>
</evidence>
<evidence type="ECO:0000256" key="9">
    <source>
        <dbReference type="ARBA" id="ARBA00030407"/>
    </source>
</evidence>
<protein>
    <recommendedName>
        <fullName evidence="4">Molybdopterin synthase catalytic subunit</fullName>
        <ecNumber evidence="3">2.8.1.12</ecNumber>
    </recommendedName>
    <alternativeName>
        <fullName evidence="10">MPT synthase subunit 2</fullName>
    </alternativeName>
    <alternativeName>
        <fullName evidence="8">Molybdenum cofactor biosynthesis protein E</fullName>
    </alternativeName>
    <alternativeName>
        <fullName evidence="9">Molybdopterin-converting factor large subunit</fullName>
    </alternativeName>
    <alternativeName>
        <fullName evidence="11">Molybdopterin-converting factor subunit 2</fullName>
    </alternativeName>
</protein>
<dbReference type="Gene3D" id="3.90.1170.40">
    <property type="entry name" value="Molybdopterin biosynthesis MoaE subunit"/>
    <property type="match status" value="1"/>
</dbReference>
<evidence type="ECO:0000256" key="3">
    <source>
        <dbReference type="ARBA" id="ARBA00011950"/>
    </source>
</evidence>
<dbReference type="Proteomes" id="UP001203512">
    <property type="component" value="Unassembled WGS sequence"/>
</dbReference>
<accession>A0ABT0DXI9</accession>
<reference evidence="13 14" key="1">
    <citation type="submission" date="2022-04" db="EMBL/GenBank/DDBJ databases">
        <authorList>
            <person name="Huq M.A."/>
        </authorList>
    </citation>
    <scope>NUCLEOTIDE SEQUENCE [LARGE SCALE GENOMIC DNA]</scope>
    <source>
        <strain evidence="13 14">MAH-33</strain>
    </source>
</reference>
<comment type="similarity">
    <text evidence="2">Belongs to the MoaE family.</text>
</comment>
<evidence type="ECO:0000256" key="4">
    <source>
        <dbReference type="ARBA" id="ARBA00013858"/>
    </source>
</evidence>
<dbReference type="InterPro" id="IPR036563">
    <property type="entry name" value="MoaE_sf"/>
</dbReference>
<organism evidence="13 14">
    <name type="scientific">Sphingobium agri</name>
    <dbReference type="NCBI Taxonomy" id="2933566"/>
    <lineage>
        <taxon>Bacteria</taxon>
        <taxon>Pseudomonadati</taxon>
        <taxon>Pseudomonadota</taxon>
        <taxon>Alphaproteobacteria</taxon>
        <taxon>Sphingomonadales</taxon>
        <taxon>Sphingomonadaceae</taxon>
        <taxon>Sphingobium</taxon>
    </lineage>
</organism>
<dbReference type="EC" id="2.8.1.12" evidence="3"/>
<evidence type="ECO:0000256" key="10">
    <source>
        <dbReference type="ARBA" id="ARBA00030781"/>
    </source>
</evidence>
<dbReference type="EMBL" id="JALKHS010000006">
    <property type="protein sequence ID" value="MCK0531815.1"/>
    <property type="molecule type" value="Genomic_DNA"/>
</dbReference>